<name>A0A208ZZ74_YERIN</name>
<comment type="caution">
    <text evidence="2">The sequence shown here is derived from an EMBL/GenBank/DDBJ whole genome shotgun (WGS) entry which is preliminary data.</text>
</comment>
<proteinExistence type="predicted"/>
<accession>A0A208ZZ74</accession>
<dbReference type="EMBL" id="NHOI01000016">
    <property type="protein sequence ID" value="OVZ85750.1"/>
    <property type="molecule type" value="Genomic_DNA"/>
</dbReference>
<dbReference type="AlphaFoldDB" id="A0A208ZZ74"/>
<dbReference type="Pfam" id="PF10881">
    <property type="entry name" value="DUF2726"/>
    <property type="match status" value="1"/>
</dbReference>
<evidence type="ECO:0000313" key="3">
    <source>
        <dbReference type="Proteomes" id="UP000196440"/>
    </source>
</evidence>
<dbReference type="Proteomes" id="UP000196440">
    <property type="component" value="Unassembled WGS sequence"/>
</dbReference>
<dbReference type="InterPro" id="IPR024402">
    <property type="entry name" value="DUF2726"/>
</dbReference>
<organism evidence="2 3">
    <name type="scientific">Yersinia intermedia</name>
    <dbReference type="NCBI Taxonomy" id="631"/>
    <lineage>
        <taxon>Bacteria</taxon>
        <taxon>Pseudomonadati</taxon>
        <taxon>Pseudomonadota</taxon>
        <taxon>Gammaproteobacteria</taxon>
        <taxon>Enterobacterales</taxon>
        <taxon>Yersiniaceae</taxon>
        <taxon>Yersinia</taxon>
    </lineage>
</organism>
<protein>
    <recommendedName>
        <fullName evidence="1">DUF2726 domain-containing protein</fullName>
    </recommendedName>
</protein>
<sequence>MMFKRNKQKVIEPTNNVVIPSSVNVFSDFISNNPQYSSNAFIAIGEVDCFNKIHLLSESEAEFLGVLSRNIIPDYSVYPKVRLIEFVRPYGSDDAIKELIVEVQNITCDYVITSYDDGVLAVVQFGDAATVRQQKKRLVIKRVCEMSGISFYVFKNTLEMMSDESFASLLKDDEE</sequence>
<reference evidence="2 3" key="1">
    <citation type="submission" date="2017-05" db="EMBL/GenBank/DDBJ databases">
        <title>Whole genome sequencing of Yersinia kristensenii.</title>
        <authorList>
            <person name="Campioni F."/>
        </authorList>
    </citation>
    <scope>NUCLEOTIDE SEQUENCE [LARGE SCALE GENOMIC DNA]</scope>
    <source>
        <strain evidence="2 3">CFSAN060536</strain>
    </source>
</reference>
<evidence type="ECO:0000313" key="2">
    <source>
        <dbReference type="EMBL" id="OVZ85750.1"/>
    </source>
</evidence>
<evidence type="ECO:0000259" key="1">
    <source>
        <dbReference type="Pfam" id="PF10881"/>
    </source>
</evidence>
<gene>
    <name evidence="2" type="ORF">CBW57_13635</name>
</gene>
<feature type="domain" description="DUF2726" evidence="1">
    <location>
        <begin position="54"/>
        <end position="152"/>
    </location>
</feature>